<sequence>MSCSNEVRIPSNWAFLEKEVLKEQPDPELVDIDGLIKWVVECEIADENMVRKYVKIVRPYYFARLLYPILPNNRLCREAFKIFLHFVIAVYRCDDRMETECDLNDMGKICNAYDKLDEQLCETFPKIPTVKEMQSSLKFLSEAKLIAPVTLCMDFVNKVTCAILTHGSVSEDVVFEFRRRLSNSVSIYLKAVKSEKNMTPEDSDNETLWRRIFGGGPLFLLLYVEISSFSLGKTKEFIPTITEMYVVSSLCCIITNDVYSYYRETTESLIYCDSIIKVWLHNKEITTIPEAIARITNILNATVKYMFEMGKNVKIQYPNSPEVHALFEYIAYATIGWMFMHDQGSHRYRDSPWRISLVDVKEIDLQQNKDSYGEDVLKTFLEMSNSKAKKIIDALRGVIAVREDLIYDNC</sequence>
<evidence type="ECO:0000313" key="2">
    <source>
        <dbReference type="Proteomes" id="UP001152795"/>
    </source>
</evidence>
<dbReference type="SUPFAM" id="SSF48576">
    <property type="entry name" value="Terpenoid synthases"/>
    <property type="match status" value="1"/>
</dbReference>
<reference evidence="1" key="1">
    <citation type="submission" date="2020-04" db="EMBL/GenBank/DDBJ databases">
        <authorList>
            <person name="Alioto T."/>
            <person name="Alioto T."/>
            <person name="Gomez Garrido J."/>
        </authorList>
    </citation>
    <scope>NUCLEOTIDE SEQUENCE</scope>
    <source>
        <strain evidence="1">A484AB</strain>
    </source>
</reference>
<dbReference type="OrthoDB" id="10455501at2759"/>
<keyword evidence="2" id="KW-1185">Reference proteome</keyword>
<dbReference type="Gene3D" id="1.10.600.10">
    <property type="entry name" value="Farnesyl Diphosphate Synthase"/>
    <property type="match status" value="1"/>
</dbReference>
<dbReference type="InterPro" id="IPR008949">
    <property type="entry name" value="Isoprenoid_synthase_dom_sf"/>
</dbReference>
<comment type="caution">
    <text evidence="1">The sequence shown here is derived from an EMBL/GenBank/DDBJ whole genome shotgun (WGS) entry which is preliminary data.</text>
</comment>
<proteinExistence type="predicted"/>
<protein>
    <submittedName>
        <fullName evidence="1">Uncharacterized protein</fullName>
    </submittedName>
</protein>
<dbReference type="Proteomes" id="UP001152795">
    <property type="component" value="Unassembled WGS sequence"/>
</dbReference>
<dbReference type="EMBL" id="CACRXK020009304">
    <property type="protein sequence ID" value="CAB4016901.1"/>
    <property type="molecule type" value="Genomic_DNA"/>
</dbReference>
<gene>
    <name evidence="1" type="ORF">PACLA_8A035838</name>
</gene>
<dbReference type="Pfam" id="PF19086">
    <property type="entry name" value="Terpene_syn_C_2"/>
    <property type="match status" value="1"/>
</dbReference>
<evidence type="ECO:0000313" key="1">
    <source>
        <dbReference type="EMBL" id="CAB4016901.1"/>
    </source>
</evidence>
<name>A0A7D9ETX6_PARCT</name>
<dbReference type="AlphaFoldDB" id="A0A7D9ETX6"/>
<organism evidence="1 2">
    <name type="scientific">Paramuricea clavata</name>
    <name type="common">Red gorgonian</name>
    <name type="synonym">Violescent sea-whip</name>
    <dbReference type="NCBI Taxonomy" id="317549"/>
    <lineage>
        <taxon>Eukaryota</taxon>
        <taxon>Metazoa</taxon>
        <taxon>Cnidaria</taxon>
        <taxon>Anthozoa</taxon>
        <taxon>Octocorallia</taxon>
        <taxon>Malacalcyonacea</taxon>
        <taxon>Plexauridae</taxon>
        <taxon>Paramuricea</taxon>
    </lineage>
</organism>
<accession>A0A7D9ETX6</accession>